<accession>A0ACB9TRJ9</accession>
<proteinExistence type="predicted"/>
<organism evidence="1 2">
    <name type="scientific">Holotrichia oblita</name>
    <name type="common">Chafer beetle</name>
    <dbReference type="NCBI Taxonomy" id="644536"/>
    <lineage>
        <taxon>Eukaryota</taxon>
        <taxon>Metazoa</taxon>
        <taxon>Ecdysozoa</taxon>
        <taxon>Arthropoda</taxon>
        <taxon>Hexapoda</taxon>
        <taxon>Insecta</taxon>
        <taxon>Pterygota</taxon>
        <taxon>Neoptera</taxon>
        <taxon>Endopterygota</taxon>
        <taxon>Coleoptera</taxon>
        <taxon>Polyphaga</taxon>
        <taxon>Scarabaeiformia</taxon>
        <taxon>Scarabaeidae</taxon>
        <taxon>Melolonthinae</taxon>
        <taxon>Holotrichia</taxon>
    </lineage>
</organism>
<keyword evidence="2" id="KW-1185">Reference proteome</keyword>
<reference evidence="1" key="1">
    <citation type="submission" date="2022-04" db="EMBL/GenBank/DDBJ databases">
        <title>Chromosome-scale genome assembly of Holotrichia oblita Faldermann.</title>
        <authorList>
            <person name="Rongchong L."/>
        </authorList>
    </citation>
    <scope>NUCLEOTIDE SEQUENCE</scope>
    <source>
        <strain evidence="1">81SQS9</strain>
    </source>
</reference>
<dbReference type="EMBL" id="CM043015">
    <property type="protein sequence ID" value="KAI4469406.1"/>
    <property type="molecule type" value="Genomic_DNA"/>
</dbReference>
<evidence type="ECO:0000313" key="1">
    <source>
        <dbReference type="EMBL" id="KAI4469406.1"/>
    </source>
</evidence>
<dbReference type="Proteomes" id="UP001056778">
    <property type="component" value="Chromosome 1"/>
</dbReference>
<gene>
    <name evidence="1" type="ORF">MML48_1g12532</name>
</gene>
<comment type="caution">
    <text evidence="1">The sequence shown here is derived from an EMBL/GenBank/DDBJ whole genome shotgun (WGS) entry which is preliminary data.</text>
</comment>
<evidence type="ECO:0000313" key="2">
    <source>
        <dbReference type="Proteomes" id="UP001056778"/>
    </source>
</evidence>
<name>A0ACB9TRJ9_HOLOL</name>
<sequence>MFAELFLKSVPVGFKLGDVGGKVLNVAAGKAPMQISTENGGIPQKAIDGSTSAFFNAETCTLTKTERLPWWYVNLLEPYMVQLVRLDFGKACCGPNKQATIVVRVGNNRPDLGTNPICNRFTGYLEEGQPLFLPCNPPMPGAFVSVHLEASTPIQLSICETFVYTDQALPIERCPQFRDQPPGSTATYNGKCYIFYNRQPLIFREALAFCRNRGGTLVDESNPALQGFISWELWRRHRSDVSGQYWMGAVREKHLGSWQWLGGDEVTVSFWNLPVGSGDCARYDGTKGWLWSDTDCNMHLNYICQHQPKACGRPEQPPNSTMVSENYDVGANVEYACDEGHLLVGPSIRTCLDTGFYNEFPPVCKRIQCGYPADIANGKYTLVNDSVGYLSRVMYSCDEGYKMIGRAQLACDIDERWNGPPPKCEPIQCGQPSAVDNAILTASDNNFVYGTEIEYTCKPGFHLTGSAKLICSANGQYDNLPPKCEEDETTTTATTTTTSTTTMKPILVTISAKPMTPSRRPIRPGPTTIKAEVEIIRITDRTRKPSRIITTSDSNKYDSTARPHPIIPGHPEENEIPGSSNVQREESHSVNIPQSIDGERRDTYGARLNLGAIVALGAFGGFIFLAAIITTIIVLVRRNRSAKHYRHRASPDCNTVASFDSSSSESRNGLNRYYRQAWENLHESAGSKTGLKVAAAGANHQPLKRKETMDEPFRGSERHRDGSELVVSDAAAFNGKGSGSGSGNEKKRHHHHHHHHEVRSHKEGVREWRDPRSQQHRDQKRY</sequence>
<protein>
    <submittedName>
        <fullName evidence="1">Complement component-related sushi domain-containing</fullName>
    </submittedName>
</protein>